<name>A0A084TKW4_9FLAO</name>
<dbReference type="Proteomes" id="UP000028521">
    <property type="component" value="Unassembled WGS sequence"/>
</dbReference>
<evidence type="ECO:0008006" key="3">
    <source>
        <dbReference type="Google" id="ProtNLM"/>
    </source>
</evidence>
<dbReference type="NCBIfam" id="NF033205">
    <property type="entry name" value="IPExxxVDY"/>
    <property type="match status" value="1"/>
</dbReference>
<dbReference type="OrthoDB" id="676614at2"/>
<dbReference type="InterPro" id="IPR047690">
    <property type="entry name" value="IPExxxVDY_fam"/>
</dbReference>
<proteinExistence type="predicted"/>
<organism evidence="1 2">
    <name type="scientific">Mangrovimonas yunxiaonensis</name>
    <dbReference type="NCBI Taxonomy" id="1197477"/>
    <lineage>
        <taxon>Bacteria</taxon>
        <taxon>Pseudomonadati</taxon>
        <taxon>Bacteroidota</taxon>
        <taxon>Flavobacteriia</taxon>
        <taxon>Flavobacteriales</taxon>
        <taxon>Flavobacteriaceae</taxon>
        <taxon>Mangrovimonas</taxon>
    </lineage>
</organism>
<dbReference type="eggNOG" id="ENOG5032ZD8">
    <property type="taxonomic scope" value="Bacteria"/>
</dbReference>
<dbReference type="AlphaFoldDB" id="A0A084TKW4"/>
<gene>
    <name evidence="1" type="ORF">IA57_05855</name>
</gene>
<sequence length="163" mass="19012">MGIYKLNLDCFDEIDYKLIGIHTSIEDYRLAYLLNKTLNLNLKREKDDLEFGDGSKYAIFTWLDEASQITWNLAANVCKQEMASQHQENNSLFSESDNKTVLRTSYLLPEHKKVNYLLKIEDEGMPPQMGQKLAVRLQEMPHVIAAYEINTERLKSKNNLIFY</sequence>
<evidence type="ECO:0000313" key="2">
    <source>
        <dbReference type="Proteomes" id="UP000028521"/>
    </source>
</evidence>
<reference evidence="1 2" key="1">
    <citation type="journal article" date="2014" name="Genome Announc.">
        <title>Draft Genome Sequence of the Algicidal Bacterium Mangrovimonas yunxiaonensis Strain LY01.</title>
        <authorList>
            <person name="Li Y."/>
            <person name="Zhu H."/>
            <person name="Li C."/>
            <person name="Zhang H."/>
            <person name="Chen Z."/>
            <person name="Zheng W."/>
            <person name="Xu H."/>
            <person name="Zheng T."/>
        </authorList>
    </citation>
    <scope>NUCLEOTIDE SEQUENCE [LARGE SCALE GENOMIC DNA]</scope>
    <source>
        <strain evidence="1 2">LY01</strain>
    </source>
</reference>
<protein>
    <recommendedName>
        <fullName evidence="3">IPExxxVDY family protein</fullName>
    </recommendedName>
</protein>
<dbReference type="STRING" id="1197477.IA57_05855"/>
<dbReference type="RefSeq" id="WP_036120424.1">
    <property type="nucleotide sequence ID" value="NZ_BMET01000001.1"/>
</dbReference>
<evidence type="ECO:0000313" key="1">
    <source>
        <dbReference type="EMBL" id="KFB01350.1"/>
    </source>
</evidence>
<accession>A0A084TKW4</accession>
<comment type="caution">
    <text evidence="1">The sequence shown here is derived from an EMBL/GenBank/DDBJ whole genome shotgun (WGS) entry which is preliminary data.</text>
</comment>
<dbReference type="EMBL" id="JPFK01000005">
    <property type="protein sequence ID" value="KFB01350.1"/>
    <property type="molecule type" value="Genomic_DNA"/>
</dbReference>
<keyword evidence="2" id="KW-1185">Reference proteome</keyword>
<reference evidence="2" key="2">
    <citation type="submission" date="2014-07" db="EMBL/GenBank/DDBJ databases">
        <title>Genome sequence of Mangrovimonas yunxiaonensis.</title>
        <authorList>
            <person name="Li Y."/>
            <person name="Zheng T."/>
        </authorList>
    </citation>
    <scope>NUCLEOTIDE SEQUENCE [LARGE SCALE GENOMIC DNA]</scope>
    <source>
        <strain evidence="2">LY01</strain>
    </source>
</reference>